<feature type="transmembrane region" description="Helical" evidence="6">
    <location>
        <begin position="267"/>
        <end position="289"/>
    </location>
</feature>
<feature type="transmembrane region" description="Helical" evidence="6">
    <location>
        <begin position="6"/>
        <end position="27"/>
    </location>
</feature>
<feature type="transmembrane region" description="Helical" evidence="6">
    <location>
        <begin position="120"/>
        <end position="139"/>
    </location>
</feature>
<evidence type="ECO:0000256" key="5">
    <source>
        <dbReference type="ARBA" id="ARBA00023136"/>
    </source>
</evidence>
<keyword evidence="2" id="KW-1003">Cell membrane</keyword>
<dbReference type="Gene3D" id="1.20.81.30">
    <property type="entry name" value="Type II secretion system (T2SS), domain F"/>
    <property type="match status" value="1"/>
</dbReference>
<keyword evidence="5 6" id="KW-0472">Membrane</keyword>
<evidence type="ECO:0000256" key="2">
    <source>
        <dbReference type="ARBA" id="ARBA00022475"/>
    </source>
</evidence>
<feature type="transmembrane region" description="Helical" evidence="6">
    <location>
        <begin position="301"/>
        <end position="320"/>
    </location>
</feature>
<dbReference type="Proteomes" id="UP000446768">
    <property type="component" value="Unassembled WGS sequence"/>
</dbReference>
<evidence type="ECO:0000313" key="8">
    <source>
        <dbReference type="EMBL" id="MRV71073.1"/>
    </source>
</evidence>
<gene>
    <name evidence="8" type="ORF">GJ700_04985</name>
</gene>
<dbReference type="Pfam" id="PF00482">
    <property type="entry name" value="T2SSF"/>
    <property type="match status" value="1"/>
</dbReference>
<protein>
    <submittedName>
        <fullName evidence="8">Pilus assembly protein TadB</fullName>
    </submittedName>
</protein>
<proteinExistence type="predicted"/>
<dbReference type="PANTHER" id="PTHR35007:SF1">
    <property type="entry name" value="PILUS ASSEMBLY PROTEIN"/>
    <property type="match status" value="1"/>
</dbReference>
<reference evidence="8 9" key="1">
    <citation type="submission" date="2019-11" db="EMBL/GenBank/DDBJ databases">
        <title>Novel species isolated from a subtropical stream in China.</title>
        <authorList>
            <person name="Lu H."/>
        </authorList>
    </citation>
    <scope>NUCLEOTIDE SEQUENCE [LARGE SCALE GENOMIC DNA]</scope>
    <source>
        <strain evidence="8 9">FT92W</strain>
    </source>
</reference>
<dbReference type="PANTHER" id="PTHR35007">
    <property type="entry name" value="INTEGRAL MEMBRANE PROTEIN-RELATED"/>
    <property type="match status" value="1"/>
</dbReference>
<evidence type="ECO:0000256" key="1">
    <source>
        <dbReference type="ARBA" id="ARBA00004651"/>
    </source>
</evidence>
<keyword evidence="3 6" id="KW-0812">Transmembrane</keyword>
<evidence type="ECO:0000259" key="7">
    <source>
        <dbReference type="Pfam" id="PF00482"/>
    </source>
</evidence>
<keyword evidence="9" id="KW-1185">Reference proteome</keyword>
<feature type="transmembrane region" description="Helical" evidence="6">
    <location>
        <begin position="94"/>
        <end position="114"/>
    </location>
</feature>
<comment type="subcellular location">
    <subcellularLocation>
        <location evidence="1">Cell membrane</location>
        <topology evidence="1">Multi-pass membrane protein</topology>
    </subcellularLocation>
</comment>
<accession>A0A7X2LRQ7</accession>
<organism evidence="8 9">
    <name type="scientific">Pseudoduganella rivuli</name>
    <dbReference type="NCBI Taxonomy" id="2666085"/>
    <lineage>
        <taxon>Bacteria</taxon>
        <taxon>Pseudomonadati</taxon>
        <taxon>Pseudomonadota</taxon>
        <taxon>Betaproteobacteria</taxon>
        <taxon>Burkholderiales</taxon>
        <taxon>Oxalobacteraceae</taxon>
        <taxon>Telluria group</taxon>
        <taxon>Pseudoduganella</taxon>
    </lineage>
</organism>
<dbReference type="RefSeq" id="WP_154371525.1">
    <property type="nucleotide sequence ID" value="NZ_WKJJ01000002.1"/>
</dbReference>
<dbReference type="InterPro" id="IPR042094">
    <property type="entry name" value="T2SS_GspF_sf"/>
</dbReference>
<comment type="caution">
    <text evidence="8">The sequence shown here is derived from an EMBL/GenBank/DDBJ whole genome shotgun (WGS) entry which is preliminary data.</text>
</comment>
<dbReference type="EMBL" id="WKJJ01000002">
    <property type="protein sequence ID" value="MRV71073.1"/>
    <property type="molecule type" value="Genomic_DNA"/>
</dbReference>
<keyword evidence="4 6" id="KW-1133">Transmembrane helix</keyword>
<name>A0A7X2LRQ7_9BURK</name>
<evidence type="ECO:0000256" key="4">
    <source>
        <dbReference type="ARBA" id="ARBA00022989"/>
    </source>
</evidence>
<evidence type="ECO:0000256" key="6">
    <source>
        <dbReference type="SAM" id="Phobius"/>
    </source>
</evidence>
<evidence type="ECO:0000256" key="3">
    <source>
        <dbReference type="ARBA" id="ARBA00022692"/>
    </source>
</evidence>
<dbReference type="GO" id="GO:0005886">
    <property type="term" value="C:plasma membrane"/>
    <property type="evidence" value="ECO:0007669"/>
    <property type="project" value="UniProtKB-SubCell"/>
</dbReference>
<dbReference type="AlphaFoldDB" id="A0A7X2LRQ7"/>
<dbReference type="InterPro" id="IPR018076">
    <property type="entry name" value="T2SS_GspF_dom"/>
</dbReference>
<evidence type="ECO:0000313" key="9">
    <source>
        <dbReference type="Proteomes" id="UP000446768"/>
    </source>
</evidence>
<sequence length="324" mass="35804">MDLVFSAFTVLLFAAVILAIEGAWLWWSGSHGGAAQRIARRLQLMAARADGSERVTILKQRRYSAQPVLDGWLRRTPHMDKLDRLLLQAGMDWTVARFGAMQGALLLAALWLPAMLGAPWMARLAALAAAAAGPALLLLQARERRMRKLEAQLPEVADFLGRALRAGHSFANVLQMVGNEMPEPTGSEFRMAYEEINYGVPMNEALHNLAARIPLTDLRYMVIAVLIQRESGGNLAELLDNVSAMVRARLKLMAQVRVFSAEGRMSAWILGLLPLGVMALMSLLNPGYVSVLWTDPYGEQLLWYAAGAMLTGVLWMRSVIRIRA</sequence>
<feature type="domain" description="Type II secretion system protein GspF" evidence="7">
    <location>
        <begin position="158"/>
        <end position="281"/>
    </location>
</feature>